<keyword evidence="2" id="KW-1185">Reference proteome</keyword>
<dbReference type="AlphaFoldDB" id="A0A0K8PM37"/>
<evidence type="ECO:0000313" key="1">
    <source>
        <dbReference type="EMBL" id="GAP48945.1"/>
    </source>
</evidence>
<reference evidence="1" key="1">
    <citation type="journal article" date="2015" name="Genome Announc.">
        <title>Draft Genome Sequence of Thiostrepton-Producing Streptomyces azureus ATCC 14921.</title>
        <authorList>
            <person name="Sakihara K."/>
            <person name="Maeda J."/>
            <person name="Tashiro K."/>
            <person name="Fujino Y."/>
            <person name="Kuhara S."/>
            <person name="Ohshima T."/>
            <person name="Ogata S."/>
            <person name="Doi K."/>
        </authorList>
    </citation>
    <scope>NUCLEOTIDE SEQUENCE [LARGE SCALE GENOMIC DNA]</scope>
    <source>
        <strain evidence="1">ATCC14921</strain>
    </source>
</reference>
<accession>A0A0K8PM37</accession>
<dbReference type="Proteomes" id="UP000053859">
    <property type="component" value="Unassembled WGS sequence"/>
</dbReference>
<sequence length="77" mass="7397">MNVAPGAAAPEAGAGPGILARLPSWSPLTGAPGNAAGTVTILKVKPGTLASAQALAESDFGWSAGSDDDTFGIAPAH</sequence>
<gene>
    <name evidence="1" type="ORF">SAZU_3810</name>
</gene>
<evidence type="ECO:0000313" key="2">
    <source>
        <dbReference type="Proteomes" id="UP000053859"/>
    </source>
</evidence>
<dbReference type="EMBL" id="DF968285">
    <property type="protein sequence ID" value="GAP48945.1"/>
    <property type="molecule type" value="Genomic_DNA"/>
</dbReference>
<organism evidence="1 2">
    <name type="scientific">Streptomyces azureus</name>
    <dbReference type="NCBI Taxonomy" id="146537"/>
    <lineage>
        <taxon>Bacteria</taxon>
        <taxon>Bacillati</taxon>
        <taxon>Actinomycetota</taxon>
        <taxon>Actinomycetes</taxon>
        <taxon>Kitasatosporales</taxon>
        <taxon>Streptomycetaceae</taxon>
        <taxon>Streptomyces</taxon>
    </lineage>
</organism>
<protein>
    <submittedName>
        <fullName evidence="1">Uncharacterized protein</fullName>
    </submittedName>
</protein>
<name>A0A0K8PM37_STRAJ</name>
<proteinExistence type="predicted"/>